<comment type="caution">
    <text evidence="2">The sequence shown here is derived from an EMBL/GenBank/DDBJ whole genome shotgun (WGS) entry which is preliminary data.</text>
</comment>
<reference evidence="2 3" key="1">
    <citation type="journal article" date="2017" name="BMC Genomics">
        <title>Genomic analysis of methanogenic archaea reveals a shift towards energy conservation.</title>
        <authorList>
            <person name="Gilmore S.P."/>
            <person name="Henske J.K."/>
            <person name="Sexton J.A."/>
            <person name="Solomon K.V."/>
            <person name="Seppala S."/>
            <person name="Yoo J.I."/>
            <person name="Huyett L.M."/>
            <person name="Pressman A."/>
            <person name="Cogan J.Z."/>
            <person name="Kivenson V."/>
            <person name="Peng X."/>
            <person name="Tan Y."/>
            <person name="Valentine D.L."/>
            <person name="O'Malley M.A."/>
        </authorList>
    </citation>
    <scope>NUCLEOTIDE SEQUENCE [LARGE SCALE GENOMIC DNA]</scope>
    <source>
        <strain evidence="2 3">XII</strain>
    </source>
</reference>
<dbReference type="Proteomes" id="UP000243820">
    <property type="component" value="Unassembled WGS sequence"/>
</dbReference>
<evidence type="ECO:0000259" key="1">
    <source>
        <dbReference type="Pfam" id="PF22526"/>
    </source>
</evidence>
<evidence type="ECO:0000313" key="2">
    <source>
        <dbReference type="EMBL" id="PAV09557.1"/>
    </source>
</evidence>
<protein>
    <recommendedName>
        <fullName evidence="1">DUF7000 domain-containing protein</fullName>
    </recommendedName>
</protein>
<proteinExistence type="predicted"/>
<dbReference type="RefSeq" id="WP_095642021.1">
    <property type="nucleotide sequence ID" value="NZ_LMVO01000011.1"/>
</dbReference>
<accession>A0AAX0Q9N0</accession>
<keyword evidence="3" id="KW-1185">Reference proteome</keyword>
<evidence type="ECO:0000313" key="3">
    <source>
        <dbReference type="Proteomes" id="UP000243820"/>
    </source>
</evidence>
<dbReference type="EMBL" id="LMVO01000011">
    <property type="protein sequence ID" value="PAV09557.1"/>
    <property type="molecule type" value="Genomic_DNA"/>
</dbReference>
<dbReference type="AlphaFoldDB" id="A0AAX0Q9N0"/>
<dbReference type="Pfam" id="PF22526">
    <property type="entry name" value="DUF7000"/>
    <property type="match status" value="1"/>
</dbReference>
<name>A0AAX0Q9N0_9EURY</name>
<organism evidence="2 3">
    <name type="scientific">Methanocorpusculum parvum</name>
    <dbReference type="NCBI Taxonomy" id="2193"/>
    <lineage>
        <taxon>Archaea</taxon>
        <taxon>Methanobacteriati</taxon>
        <taxon>Methanobacteriota</taxon>
        <taxon>Stenosarchaea group</taxon>
        <taxon>Methanomicrobia</taxon>
        <taxon>Methanomicrobiales</taxon>
        <taxon>Methanocorpusculaceae</taxon>
        <taxon>Methanocorpusculum</taxon>
    </lineage>
</organism>
<gene>
    <name evidence="2" type="ORF">ASJ83_06405</name>
</gene>
<sequence length="162" mass="18672">MKFDQDLLQTYKTLLQTTDLAESYQEFVRLFRYLRVELEKQLTDCTFQGNIVENGMDYSYFQFTNASLKRKGLKLAVTFVHQDFRFEVWLSGINRNRQSIYYELLKAAQLPFALTGDPLKTDHILKIPLDPDMDLADGECVLAEVKAAALEILAFTETIEAA</sequence>
<dbReference type="InterPro" id="IPR054269">
    <property type="entry name" value="DUF7000"/>
</dbReference>
<feature type="domain" description="DUF7000" evidence="1">
    <location>
        <begin position="5"/>
        <end position="153"/>
    </location>
</feature>